<evidence type="ECO:0000313" key="1">
    <source>
        <dbReference type="EMBL" id="KAJ6225687.1"/>
    </source>
</evidence>
<name>A0A9Q0MJZ1_BLOTA</name>
<accession>A0A9Q0MJZ1</accession>
<dbReference type="AlphaFoldDB" id="A0A9Q0MJZ1"/>
<protein>
    <submittedName>
        <fullName evidence="1">Uncharacterized protein</fullName>
    </submittedName>
</protein>
<organism evidence="1 2">
    <name type="scientific">Blomia tropicalis</name>
    <name type="common">Mite</name>
    <dbReference type="NCBI Taxonomy" id="40697"/>
    <lineage>
        <taxon>Eukaryota</taxon>
        <taxon>Metazoa</taxon>
        <taxon>Ecdysozoa</taxon>
        <taxon>Arthropoda</taxon>
        <taxon>Chelicerata</taxon>
        <taxon>Arachnida</taxon>
        <taxon>Acari</taxon>
        <taxon>Acariformes</taxon>
        <taxon>Sarcoptiformes</taxon>
        <taxon>Astigmata</taxon>
        <taxon>Glycyphagoidea</taxon>
        <taxon>Echimyopodidae</taxon>
        <taxon>Blomia</taxon>
    </lineage>
</organism>
<dbReference type="Proteomes" id="UP001142055">
    <property type="component" value="Chromosome 1"/>
</dbReference>
<sequence>MGTYFFNNLCINSVPYCQMTLINGSLLFYGPDGTIHDSILLDDLVDVFDVNFKTRQLQLMILKHQPMNMVKSDAQIPVHINGDGMETIHIVFSESHYAFLLISYLVTDRWFEYELTSVKTLFCCFGEKVKRRLILPKWRYYQLKNLLHPAWLAAHSSMSTSTIHY</sequence>
<dbReference type="EMBL" id="JAPWDV010000001">
    <property type="protein sequence ID" value="KAJ6225687.1"/>
    <property type="molecule type" value="Genomic_DNA"/>
</dbReference>
<proteinExistence type="predicted"/>
<keyword evidence="2" id="KW-1185">Reference proteome</keyword>
<reference evidence="1" key="1">
    <citation type="submission" date="2022-12" db="EMBL/GenBank/DDBJ databases">
        <title>Genome assemblies of Blomia tropicalis.</title>
        <authorList>
            <person name="Cui Y."/>
        </authorList>
    </citation>
    <scope>NUCLEOTIDE SEQUENCE</scope>
    <source>
        <tissue evidence="1">Adult mites</tissue>
    </source>
</reference>
<gene>
    <name evidence="1" type="ORF">RDWZM_004232</name>
</gene>
<evidence type="ECO:0000313" key="2">
    <source>
        <dbReference type="Proteomes" id="UP001142055"/>
    </source>
</evidence>
<comment type="caution">
    <text evidence="1">The sequence shown here is derived from an EMBL/GenBank/DDBJ whole genome shotgun (WGS) entry which is preliminary data.</text>
</comment>